<dbReference type="WBParaSite" id="EEL_0000853501-mRNA-1">
    <property type="protein sequence ID" value="EEL_0000853501-mRNA-1"/>
    <property type="gene ID" value="EEL_0000853501"/>
</dbReference>
<feature type="domain" description="AN1-type" evidence="6">
    <location>
        <begin position="130"/>
        <end position="178"/>
    </location>
</feature>
<protein>
    <submittedName>
        <fullName evidence="8">AN1-type domain-containing protein</fullName>
    </submittedName>
</protein>
<dbReference type="AlphaFoldDB" id="A0A0R3S1J1"/>
<keyword evidence="3 5" id="KW-0863">Zinc-finger</keyword>
<reference evidence="8" key="1">
    <citation type="submission" date="2017-02" db="UniProtKB">
        <authorList>
            <consortium name="WormBaseParasite"/>
        </authorList>
    </citation>
    <scope>IDENTIFICATION</scope>
</reference>
<dbReference type="GO" id="GO:0045047">
    <property type="term" value="P:protein targeting to ER"/>
    <property type="evidence" value="ECO:0007669"/>
    <property type="project" value="TreeGrafter"/>
</dbReference>
<dbReference type="PANTHER" id="PTHR14677">
    <property type="entry name" value="ARSENITE INDUCUBLE RNA ASSOCIATED PROTEIN AIP-1-RELATED"/>
    <property type="match status" value="1"/>
</dbReference>
<dbReference type="Gene3D" id="4.10.1110.10">
    <property type="entry name" value="AN1-like Zinc finger"/>
    <property type="match status" value="2"/>
</dbReference>
<evidence type="ECO:0000313" key="8">
    <source>
        <dbReference type="WBParaSite" id="EEL_0000853501-mRNA-1"/>
    </source>
</evidence>
<dbReference type="InterPro" id="IPR035896">
    <property type="entry name" value="AN1-like_Znf"/>
</dbReference>
<accession>A0A0R3S1J1</accession>
<evidence type="ECO:0000256" key="4">
    <source>
        <dbReference type="ARBA" id="ARBA00022833"/>
    </source>
</evidence>
<evidence type="ECO:0000259" key="6">
    <source>
        <dbReference type="PROSITE" id="PS51039"/>
    </source>
</evidence>
<keyword evidence="7" id="KW-1185">Reference proteome</keyword>
<dbReference type="SMART" id="SM00154">
    <property type="entry name" value="ZnF_AN1"/>
    <property type="match status" value="2"/>
</dbReference>
<evidence type="ECO:0000256" key="2">
    <source>
        <dbReference type="ARBA" id="ARBA00022737"/>
    </source>
</evidence>
<evidence type="ECO:0000256" key="3">
    <source>
        <dbReference type="ARBA" id="ARBA00022771"/>
    </source>
</evidence>
<dbReference type="PROSITE" id="PS51039">
    <property type="entry name" value="ZF_AN1"/>
    <property type="match status" value="1"/>
</dbReference>
<dbReference type="GO" id="GO:0008270">
    <property type="term" value="F:zinc ion binding"/>
    <property type="evidence" value="ECO:0007669"/>
    <property type="project" value="UniProtKB-KW"/>
</dbReference>
<proteinExistence type="predicted"/>
<organism evidence="7 8">
    <name type="scientific">Elaeophora elaphi</name>
    <dbReference type="NCBI Taxonomy" id="1147741"/>
    <lineage>
        <taxon>Eukaryota</taxon>
        <taxon>Metazoa</taxon>
        <taxon>Ecdysozoa</taxon>
        <taxon>Nematoda</taxon>
        <taxon>Chromadorea</taxon>
        <taxon>Rhabditida</taxon>
        <taxon>Spirurina</taxon>
        <taxon>Spiruromorpha</taxon>
        <taxon>Filarioidea</taxon>
        <taxon>Onchocercidae</taxon>
        <taxon>Elaeophora</taxon>
    </lineage>
</organism>
<evidence type="ECO:0000256" key="1">
    <source>
        <dbReference type="ARBA" id="ARBA00022723"/>
    </source>
</evidence>
<dbReference type="InterPro" id="IPR000058">
    <property type="entry name" value="Znf_AN1"/>
</dbReference>
<dbReference type="GO" id="GO:0005783">
    <property type="term" value="C:endoplasmic reticulum"/>
    <property type="evidence" value="ECO:0007669"/>
    <property type="project" value="TreeGrafter"/>
</dbReference>
<keyword evidence="2" id="KW-0677">Repeat</keyword>
<dbReference type="Pfam" id="PF01428">
    <property type="entry name" value="zf-AN1"/>
    <property type="match status" value="2"/>
</dbReference>
<dbReference type="GO" id="GO:0043161">
    <property type="term" value="P:proteasome-mediated ubiquitin-dependent protein catabolic process"/>
    <property type="evidence" value="ECO:0007669"/>
    <property type="project" value="TreeGrafter"/>
</dbReference>
<evidence type="ECO:0000256" key="5">
    <source>
        <dbReference type="PROSITE-ProRule" id="PRU00449"/>
    </source>
</evidence>
<keyword evidence="4" id="KW-0862">Zinc</keyword>
<sequence length="273" mass="31452">MAEFPGFGRHCNFDGCNLLELTSSDGNLFCLTYWKECHVSSWPVTVGGYITILNFLPIRCDACKKDFCGSHYSYDAHCCQSSYKKDMQVPVCPLCNKPVPVAREENPDRRVSDHIDSNCESNPAIALKGKIYTYHCSQRHCKKRELVPIKCNQCKRNFCLKHRFPADHHCMKVKNERTLSNAALVALRRNEKNLWNESVTKESKINSPLPANSVSEDEALTRALQELLNNSDDCMTLEERDRAIAEEMQRMEYQQQLQEQRVPFCKKTPKHID</sequence>
<name>A0A0R3S1J1_9BILA</name>
<dbReference type="Proteomes" id="UP000050640">
    <property type="component" value="Unplaced"/>
</dbReference>
<dbReference type="PANTHER" id="PTHR14677:SF20">
    <property type="entry name" value="ZINC FINGER AN1-TYPE CONTAINING 2A-RELATED"/>
    <property type="match status" value="1"/>
</dbReference>
<dbReference type="Pfam" id="PF25403">
    <property type="entry name" value="zf-C2H2_ZFAND2"/>
    <property type="match status" value="1"/>
</dbReference>
<dbReference type="InterPro" id="IPR057357">
    <property type="entry name" value="Znf-C2H2_ZFAND2A/B"/>
</dbReference>
<evidence type="ECO:0000313" key="7">
    <source>
        <dbReference type="Proteomes" id="UP000050640"/>
    </source>
</evidence>
<dbReference type="SUPFAM" id="SSF118310">
    <property type="entry name" value="AN1-like Zinc finger"/>
    <property type="match status" value="2"/>
</dbReference>
<dbReference type="STRING" id="1147741.A0A0R3S1J1"/>
<keyword evidence="1" id="KW-0479">Metal-binding</keyword>